<organism evidence="1 2">
    <name type="scientific">Salinispora arenicola</name>
    <dbReference type="NCBI Taxonomy" id="168697"/>
    <lineage>
        <taxon>Bacteria</taxon>
        <taxon>Bacillati</taxon>
        <taxon>Actinomycetota</taxon>
        <taxon>Actinomycetes</taxon>
        <taxon>Micromonosporales</taxon>
        <taxon>Micromonosporaceae</taxon>
        <taxon>Salinispora</taxon>
    </lineage>
</organism>
<dbReference type="AlphaFoldDB" id="A0A542XJI8"/>
<dbReference type="EMBL" id="VFOL01000001">
    <property type="protein sequence ID" value="TQL35803.1"/>
    <property type="molecule type" value="Genomic_DNA"/>
</dbReference>
<sequence length="48" mass="5581">MVVARAKPVVPASPATHHRRRDVARFRSGRSGSWVWYRWFIAVPMSFP</sequence>
<proteinExistence type="predicted"/>
<evidence type="ECO:0000313" key="1">
    <source>
        <dbReference type="EMBL" id="TQL35803.1"/>
    </source>
</evidence>
<comment type="caution">
    <text evidence="1">The sequence shown here is derived from an EMBL/GenBank/DDBJ whole genome shotgun (WGS) entry which is preliminary data.</text>
</comment>
<evidence type="ECO:0000313" key="2">
    <source>
        <dbReference type="Proteomes" id="UP000315983"/>
    </source>
</evidence>
<protein>
    <submittedName>
        <fullName evidence="1">Uncharacterized protein</fullName>
    </submittedName>
</protein>
<gene>
    <name evidence="1" type="ORF">FB564_0870</name>
</gene>
<name>A0A542XJI8_SALAC</name>
<accession>A0A542XJI8</accession>
<dbReference type="Proteomes" id="UP000315983">
    <property type="component" value="Unassembled WGS sequence"/>
</dbReference>
<reference evidence="1 2" key="1">
    <citation type="submission" date="2019-06" db="EMBL/GenBank/DDBJ databases">
        <title>Sequencing the genomes of 1000 actinobacteria strains.</title>
        <authorList>
            <person name="Klenk H.-P."/>
        </authorList>
    </citation>
    <scope>NUCLEOTIDE SEQUENCE [LARGE SCALE GENOMIC DNA]</scope>
    <source>
        <strain evidence="1 2">DSM 44819</strain>
    </source>
</reference>